<organism evidence="2 3">
    <name type="scientific">Candidatus Auribacter fodinae</name>
    <dbReference type="NCBI Taxonomy" id="2093366"/>
    <lineage>
        <taxon>Bacteria</taxon>
        <taxon>Pseudomonadati</taxon>
        <taxon>Candidatus Auribacterota</taxon>
        <taxon>Candidatus Auribacteria</taxon>
        <taxon>Candidatus Auribacterales</taxon>
        <taxon>Candidatus Auribacteraceae</taxon>
        <taxon>Candidatus Auribacter</taxon>
    </lineage>
</organism>
<reference evidence="2 3" key="1">
    <citation type="journal article" date="2017" name="ISME J.">
        <title>Energy and carbon metabolisms in a deep terrestrial subsurface fluid microbial community.</title>
        <authorList>
            <person name="Momper L."/>
            <person name="Jungbluth S.P."/>
            <person name="Lee M.D."/>
            <person name="Amend J.P."/>
        </authorList>
    </citation>
    <scope>NUCLEOTIDE SEQUENCE [LARGE SCALE GENOMIC DNA]</scope>
    <source>
        <strain evidence="2">SURF_26</strain>
    </source>
</reference>
<feature type="transmembrane region" description="Helical" evidence="1">
    <location>
        <begin position="52"/>
        <end position="70"/>
    </location>
</feature>
<evidence type="ECO:0000313" key="3">
    <source>
        <dbReference type="Proteomes" id="UP000266426"/>
    </source>
</evidence>
<dbReference type="AlphaFoldDB" id="A0A3A4QYV7"/>
<dbReference type="EMBL" id="QZJZ01000057">
    <property type="protein sequence ID" value="RJP58984.1"/>
    <property type="molecule type" value="Genomic_DNA"/>
</dbReference>
<feature type="transmembrane region" description="Helical" evidence="1">
    <location>
        <begin position="6"/>
        <end position="29"/>
    </location>
</feature>
<dbReference type="Proteomes" id="UP000266426">
    <property type="component" value="Unassembled WGS sequence"/>
</dbReference>
<feature type="transmembrane region" description="Helical" evidence="1">
    <location>
        <begin position="100"/>
        <end position="121"/>
    </location>
</feature>
<keyword evidence="1" id="KW-0472">Membrane</keyword>
<protein>
    <submittedName>
        <fullName evidence="2">Uncharacterized protein</fullName>
    </submittedName>
</protein>
<evidence type="ECO:0000256" key="1">
    <source>
        <dbReference type="SAM" id="Phobius"/>
    </source>
</evidence>
<keyword evidence="1" id="KW-1133">Transmembrane helix</keyword>
<proteinExistence type="predicted"/>
<accession>A0A3A4QYV7</accession>
<comment type="caution">
    <text evidence="2">The sequence shown here is derived from an EMBL/GenBank/DDBJ whole genome shotgun (WGS) entry which is preliminary data.</text>
</comment>
<name>A0A3A4QYV7_9BACT</name>
<sequence length="126" mass="14078">MSNELYLIISYFVTGIGAILLGAGVFFLLRRSYMRIISLVPNRNFSAILKKVFLAGAVLPAMLGFFSVSFKSCTADTYRKVIEKRSYLVEKNQEQVSSSLNYTVAGLLGWSMIVFGIIVYIRKTGN</sequence>
<evidence type="ECO:0000313" key="2">
    <source>
        <dbReference type="EMBL" id="RJP58984.1"/>
    </source>
</evidence>
<gene>
    <name evidence="2" type="ORF">C4541_07005</name>
</gene>
<keyword evidence="1" id="KW-0812">Transmembrane</keyword>